<accession>A0A2M7D633</accession>
<sequence length="85" mass="9075">MAEEKLIGKITHYFGNIGVGVIELSGALKVGDKIRIKGGTTDFEQVVDSMQVEHQNIDAAKAGDAAGLKVADKVRTGDEVYQVTE</sequence>
<name>A0A2M7D633_9BACT</name>
<protein>
    <recommendedName>
        <fullName evidence="1">Translation elongation factor EFTu-like domain-containing protein</fullName>
    </recommendedName>
</protein>
<evidence type="ECO:0000313" key="3">
    <source>
        <dbReference type="Proteomes" id="UP000229247"/>
    </source>
</evidence>
<comment type="caution">
    <text evidence="2">The sequence shown here is derived from an EMBL/GenBank/DDBJ whole genome shotgun (WGS) entry which is preliminary data.</text>
</comment>
<evidence type="ECO:0000313" key="2">
    <source>
        <dbReference type="EMBL" id="PIV38497.1"/>
    </source>
</evidence>
<dbReference type="EMBL" id="PEUE01000042">
    <property type="protein sequence ID" value="PIV38497.1"/>
    <property type="molecule type" value="Genomic_DNA"/>
</dbReference>
<dbReference type="Gene3D" id="2.40.30.10">
    <property type="entry name" value="Translation factors"/>
    <property type="match status" value="1"/>
</dbReference>
<dbReference type="GO" id="GO:0005525">
    <property type="term" value="F:GTP binding"/>
    <property type="evidence" value="ECO:0007669"/>
    <property type="project" value="InterPro"/>
</dbReference>
<evidence type="ECO:0000259" key="1">
    <source>
        <dbReference type="Pfam" id="PF03144"/>
    </source>
</evidence>
<dbReference type="AlphaFoldDB" id="A0A2M7D633"/>
<organism evidence="2 3">
    <name type="scientific">Candidatus Portnoybacteria bacterium CG02_land_8_20_14_3_00_45_8</name>
    <dbReference type="NCBI Taxonomy" id="1974807"/>
    <lineage>
        <taxon>Bacteria</taxon>
        <taxon>Candidatus Portnoyibacteriota</taxon>
    </lineage>
</organism>
<gene>
    <name evidence="2" type="ORF">COS30_01770</name>
</gene>
<feature type="domain" description="Translation elongation factor EFTu-like" evidence="1">
    <location>
        <begin position="24"/>
        <end position="73"/>
    </location>
</feature>
<dbReference type="Proteomes" id="UP000229247">
    <property type="component" value="Unassembled WGS sequence"/>
</dbReference>
<reference evidence="3" key="1">
    <citation type="submission" date="2017-09" db="EMBL/GenBank/DDBJ databases">
        <title>Depth-based differentiation of microbial function through sediment-hosted aquifers and enrichment of novel symbionts in the deep terrestrial subsurface.</title>
        <authorList>
            <person name="Probst A.J."/>
            <person name="Ladd B."/>
            <person name="Jarett J.K."/>
            <person name="Geller-Mcgrath D.E."/>
            <person name="Sieber C.M.K."/>
            <person name="Emerson J.B."/>
            <person name="Anantharaman K."/>
            <person name="Thomas B.C."/>
            <person name="Malmstrom R."/>
            <person name="Stieglmeier M."/>
            <person name="Klingl A."/>
            <person name="Woyke T."/>
            <person name="Ryan C.M."/>
            <person name="Banfield J.F."/>
        </authorList>
    </citation>
    <scope>NUCLEOTIDE SEQUENCE [LARGE SCALE GENOMIC DNA]</scope>
</reference>
<dbReference type="Pfam" id="PF03144">
    <property type="entry name" value="GTP_EFTU_D2"/>
    <property type="match status" value="1"/>
</dbReference>
<dbReference type="InterPro" id="IPR009000">
    <property type="entry name" value="Transl_B-barrel_sf"/>
</dbReference>
<proteinExistence type="predicted"/>
<dbReference type="InterPro" id="IPR004161">
    <property type="entry name" value="EFTu-like_2"/>
</dbReference>
<dbReference type="SUPFAM" id="SSF50447">
    <property type="entry name" value="Translation proteins"/>
    <property type="match status" value="1"/>
</dbReference>